<keyword evidence="3" id="KW-0812">Transmembrane</keyword>
<keyword evidence="1 2" id="KW-0443">Lipid metabolism</keyword>
<feature type="domain" description="PNPLA" evidence="4">
    <location>
        <begin position="213"/>
        <end position="428"/>
    </location>
</feature>
<name>A0A7S4D3A8_9EUGL</name>
<feature type="short sequence motif" description="DGA/G" evidence="2">
    <location>
        <begin position="415"/>
        <end position="417"/>
    </location>
</feature>
<dbReference type="PANTHER" id="PTHR46394">
    <property type="entry name" value="ANNEXIN"/>
    <property type="match status" value="1"/>
</dbReference>
<dbReference type="Gene3D" id="3.40.1090.10">
    <property type="entry name" value="Cytosolic phospholipase A2 catalytic domain"/>
    <property type="match status" value="2"/>
</dbReference>
<evidence type="ECO:0000256" key="1">
    <source>
        <dbReference type="ARBA" id="ARBA00023098"/>
    </source>
</evidence>
<comment type="caution">
    <text evidence="2">Lacks conserved residue(s) required for the propagation of feature annotation.</text>
</comment>
<evidence type="ECO:0000259" key="4">
    <source>
        <dbReference type="PROSITE" id="PS51635"/>
    </source>
</evidence>
<dbReference type="InterPro" id="IPR016035">
    <property type="entry name" value="Acyl_Trfase/lysoPLipase"/>
</dbReference>
<feature type="transmembrane region" description="Helical" evidence="3">
    <location>
        <begin position="77"/>
        <end position="110"/>
    </location>
</feature>
<keyword evidence="2" id="KW-0442">Lipid degradation</keyword>
<organism evidence="5">
    <name type="scientific">Eutreptiella gymnastica</name>
    <dbReference type="NCBI Taxonomy" id="73025"/>
    <lineage>
        <taxon>Eukaryota</taxon>
        <taxon>Discoba</taxon>
        <taxon>Euglenozoa</taxon>
        <taxon>Euglenida</taxon>
        <taxon>Spirocuta</taxon>
        <taxon>Euglenophyceae</taxon>
        <taxon>Eutreptiales</taxon>
        <taxon>Eutreptiaceae</taxon>
        <taxon>Eutreptiella</taxon>
    </lineage>
</organism>
<keyword evidence="3" id="KW-1133">Transmembrane helix</keyword>
<gene>
    <name evidence="5" type="ORF">EGYM00163_LOCUS26069</name>
</gene>
<keyword evidence="3" id="KW-0472">Membrane</keyword>
<dbReference type="EMBL" id="HBJA01074246">
    <property type="protein sequence ID" value="CAE0814913.1"/>
    <property type="molecule type" value="Transcribed_RNA"/>
</dbReference>
<dbReference type="GO" id="GO:0016787">
    <property type="term" value="F:hydrolase activity"/>
    <property type="evidence" value="ECO:0007669"/>
    <property type="project" value="UniProtKB-UniRule"/>
</dbReference>
<dbReference type="InterPro" id="IPR052580">
    <property type="entry name" value="Lipid_Hydrolase"/>
</dbReference>
<dbReference type="SUPFAM" id="SSF52151">
    <property type="entry name" value="FabD/lysophospholipase-like"/>
    <property type="match status" value="1"/>
</dbReference>
<feature type="active site" description="Proton acceptor" evidence="2">
    <location>
        <position position="415"/>
    </location>
</feature>
<evidence type="ECO:0000256" key="3">
    <source>
        <dbReference type="SAM" id="Phobius"/>
    </source>
</evidence>
<reference evidence="5" key="1">
    <citation type="submission" date="2021-01" db="EMBL/GenBank/DDBJ databases">
        <authorList>
            <person name="Corre E."/>
            <person name="Pelletier E."/>
            <person name="Niang G."/>
            <person name="Scheremetjew M."/>
            <person name="Finn R."/>
            <person name="Kale V."/>
            <person name="Holt S."/>
            <person name="Cochrane G."/>
            <person name="Meng A."/>
            <person name="Brown T."/>
            <person name="Cohen L."/>
        </authorList>
    </citation>
    <scope>NUCLEOTIDE SEQUENCE</scope>
    <source>
        <strain evidence="5">CCMP1594</strain>
    </source>
</reference>
<evidence type="ECO:0000313" key="5">
    <source>
        <dbReference type="EMBL" id="CAE0814913.1"/>
    </source>
</evidence>
<accession>A0A7S4D3A8</accession>
<dbReference type="AlphaFoldDB" id="A0A7S4D3A8"/>
<dbReference type="PANTHER" id="PTHR46394:SF1">
    <property type="entry name" value="PNPLA DOMAIN-CONTAINING PROTEIN"/>
    <property type="match status" value="1"/>
</dbReference>
<sequence>MDSPMDSHRIDFSDVSDIPMALEWANQLFMDQARPIAAVISSTTIESLLYLVETRPFFGLFVPAPQWPPRQLTISKVIYTSLPVLCFGAFVVVNVLGTMVLGLLTMPIWMPVVLVLLPWAILGGIALVFILIPLLLMGVIAYNKHNKRKRRKHRRRSSIGQTTPWDADPGAYFRIASATSEERRFRTAEDVLSTVNAQPCTKFNAHIAEAKGLAIYGCGILAAAHVGALKALERHGLRYEQLETLAGVSAGSIIAAMLSVGCTADELFDLVQALPFHRIADPELGALSRVAFISILSILGSFKLQNLLGPRVMSFFEHEFNKCNGPGINSGAVLQDLIAEALESKVGDRNITLGQVKERFGKRLVVLVTALDTGRERQLTPETDPDLPVQVAVRMSGGVPGIMEPFRYEGHVYCDGGMCNDFPLNALPEGGRLGLMVRPSSWIDYHLEGSIRKLAGDAATEPVREALIHKAHGVYPVRSVVDLATTACAVMMDANLLLQVKQVHTINKQIKATGEQLNLKLSPEVLVLNGGSLDPFDFKLTKNQHRELYYSGQLCVHLSAALTDEDAEVMPAESKLKALLLGKYLEYPPKK</sequence>
<dbReference type="GO" id="GO:0016042">
    <property type="term" value="P:lipid catabolic process"/>
    <property type="evidence" value="ECO:0007669"/>
    <property type="project" value="UniProtKB-UniRule"/>
</dbReference>
<protein>
    <recommendedName>
        <fullName evidence="4">PNPLA domain-containing protein</fullName>
    </recommendedName>
</protein>
<evidence type="ECO:0000256" key="2">
    <source>
        <dbReference type="PROSITE-ProRule" id="PRU01161"/>
    </source>
</evidence>
<dbReference type="InterPro" id="IPR002641">
    <property type="entry name" value="PNPLA_dom"/>
</dbReference>
<feature type="transmembrane region" description="Helical" evidence="3">
    <location>
        <begin position="116"/>
        <end position="142"/>
    </location>
</feature>
<feature type="active site" description="Nucleophile" evidence="2">
    <location>
        <position position="249"/>
    </location>
</feature>
<proteinExistence type="predicted"/>
<dbReference type="Pfam" id="PF01734">
    <property type="entry name" value="Patatin"/>
    <property type="match status" value="1"/>
</dbReference>
<feature type="short sequence motif" description="GXSXG" evidence="2">
    <location>
        <begin position="247"/>
        <end position="251"/>
    </location>
</feature>
<keyword evidence="2" id="KW-0378">Hydrolase</keyword>
<dbReference type="PROSITE" id="PS51635">
    <property type="entry name" value="PNPLA"/>
    <property type="match status" value="1"/>
</dbReference>